<dbReference type="EMBL" id="MF036692">
    <property type="protein sequence ID" value="ARW58046.1"/>
    <property type="molecule type" value="Genomic_DNA"/>
</dbReference>
<dbReference type="RefSeq" id="YP_010092224.1">
    <property type="nucleotide sequence ID" value="NC_055728.1"/>
</dbReference>
<organism evidence="1 2">
    <name type="scientific">Serratia phage X20</name>
    <dbReference type="NCBI Taxonomy" id="2006942"/>
    <lineage>
        <taxon>Viruses</taxon>
        <taxon>Duplodnaviria</taxon>
        <taxon>Heunggongvirae</taxon>
        <taxon>Uroviricota</taxon>
        <taxon>Caudoviricetes</taxon>
        <taxon>Pantevenvirales</taxon>
        <taxon>Straboviridae</taxon>
        <taxon>Tevenvirinae</taxon>
        <taxon>Winklervirus</taxon>
        <taxon>Winklervirus xtwenty</taxon>
    </lineage>
</organism>
<evidence type="ECO:0008006" key="3">
    <source>
        <dbReference type="Google" id="ProtNLM"/>
    </source>
</evidence>
<keyword evidence="2" id="KW-1185">Reference proteome</keyword>
<evidence type="ECO:0000313" key="2">
    <source>
        <dbReference type="Proteomes" id="UP000225074"/>
    </source>
</evidence>
<reference evidence="1 2" key="1">
    <citation type="submission" date="2017-05" db="EMBL/GenBank/DDBJ databases">
        <title>Environmental T4-family bacteriophages evolve to escape abortive infection via multiple routes in a bacterial host employing #altruistic suicide# through Type III toxin-antitoxin systems.</title>
        <authorList>
            <person name="Chen B."/>
            <person name="Akusobi C."/>
            <person name="Fang X."/>
            <person name="Salmond G.P.C."/>
        </authorList>
    </citation>
    <scope>NUCLEOTIDE SEQUENCE [LARGE SCALE GENOMIC DNA]</scope>
</reference>
<evidence type="ECO:0000313" key="1">
    <source>
        <dbReference type="EMBL" id="ARW58046.1"/>
    </source>
</evidence>
<dbReference type="GeneID" id="65109787"/>
<dbReference type="KEGG" id="vg:65109787"/>
<dbReference type="Proteomes" id="UP000225074">
    <property type="component" value="Genome"/>
</dbReference>
<accession>A0A1Z1LYY7</accession>
<sequence>MTNVEILNEILDDHNGRSEYYDFEDSDYLDVDEAEEWTQNHKYQYRQVVYWSTKHNVHVAVNESRSGSYHSDWYYSEPEVSLVEKRQRVVTKTITEWITL</sequence>
<proteinExistence type="predicted"/>
<protein>
    <recommendedName>
        <fullName evidence="3">Nucleotide reductase subunit C</fullName>
    </recommendedName>
</protein>
<name>A0A1Z1LYY7_9CAUD</name>